<reference evidence="7" key="1">
    <citation type="submission" date="2018-05" db="EMBL/GenBank/DDBJ databases">
        <authorList>
            <person name="Lanie J.A."/>
            <person name="Ng W.-L."/>
            <person name="Kazmierczak K.M."/>
            <person name="Andrzejewski T.M."/>
            <person name="Davidsen T.M."/>
            <person name="Wayne K.J."/>
            <person name="Tettelin H."/>
            <person name="Glass J.I."/>
            <person name="Rusch D."/>
            <person name="Podicherti R."/>
            <person name="Tsui H.-C.T."/>
            <person name="Winkler M.E."/>
        </authorList>
    </citation>
    <scope>NUCLEOTIDE SEQUENCE</scope>
</reference>
<dbReference type="InterPro" id="IPR003495">
    <property type="entry name" value="CobW/HypB/UreG_nucleotide-bd"/>
</dbReference>
<dbReference type="Gene3D" id="3.30.1220.10">
    <property type="entry name" value="CobW-like, C-terminal domain"/>
    <property type="match status" value="1"/>
</dbReference>
<evidence type="ECO:0000256" key="5">
    <source>
        <dbReference type="ARBA" id="ARBA00049117"/>
    </source>
</evidence>
<proteinExistence type="inferred from homology"/>
<keyword evidence="1" id="KW-0547">Nucleotide-binding</keyword>
<evidence type="ECO:0000256" key="3">
    <source>
        <dbReference type="ARBA" id="ARBA00023186"/>
    </source>
</evidence>
<dbReference type="Pfam" id="PF07683">
    <property type="entry name" value="CobW_C"/>
    <property type="match status" value="1"/>
</dbReference>
<dbReference type="SMART" id="SM00833">
    <property type="entry name" value="CobW_C"/>
    <property type="match status" value="1"/>
</dbReference>
<dbReference type="InterPro" id="IPR027417">
    <property type="entry name" value="P-loop_NTPase"/>
</dbReference>
<dbReference type="GO" id="GO:0000166">
    <property type="term" value="F:nucleotide binding"/>
    <property type="evidence" value="ECO:0007669"/>
    <property type="project" value="UniProtKB-KW"/>
</dbReference>
<protein>
    <recommendedName>
        <fullName evidence="6">CobW C-terminal domain-containing protein</fullName>
    </recommendedName>
</protein>
<evidence type="ECO:0000256" key="4">
    <source>
        <dbReference type="ARBA" id="ARBA00034320"/>
    </source>
</evidence>
<dbReference type="SUPFAM" id="SSF52540">
    <property type="entry name" value="P-loop containing nucleoside triphosphate hydrolases"/>
    <property type="match status" value="1"/>
</dbReference>
<dbReference type="InterPro" id="IPR011629">
    <property type="entry name" value="CobW-like_C"/>
</dbReference>
<evidence type="ECO:0000256" key="1">
    <source>
        <dbReference type="ARBA" id="ARBA00022741"/>
    </source>
</evidence>
<evidence type="ECO:0000313" key="7">
    <source>
        <dbReference type="EMBL" id="SVA64179.1"/>
    </source>
</evidence>
<dbReference type="Gene3D" id="3.40.50.300">
    <property type="entry name" value="P-loop containing nucleotide triphosphate hydrolases"/>
    <property type="match status" value="1"/>
</dbReference>
<name>A0A381XHI4_9ZZZZ</name>
<dbReference type="PANTHER" id="PTHR13748:SF62">
    <property type="entry name" value="COBW DOMAIN-CONTAINING PROTEIN"/>
    <property type="match status" value="1"/>
</dbReference>
<gene>
    <name evidence="7" type="ORF">METZ01_LOCUS117033</name>
</gene>
<dbReference type="SUPFAM" id="SSF90002">
    <property type="entry name" value="Hypothetical protein YjiA, C-terminal domain"/>
    <property type="match status" value="1"/>
</dbReference>
<dbReference type="Pfam" id="PF02492">
    <property type="entry name" value="cobW"/>
    <property type="match status" value="1"/>
</dbReference>
<dbReference type="PANTHER" id="PTHR13748">
    <property type="entry name" value="COBW-RELATED"/>
    <property type="match status" value="1"/>
</dbReference>
<dbReference type="EMBL" id="UINC01015200">
    <property type="protein sequence ID" value="SVA64179.1"/>
    <property type="molecule type" value="Genomic_DNA"/>
</dbReference>
<sequence length="353" mass="38752">MKMIPVTVLTGFLGSGKTTLLSHLLRHPEMGRTAVIINEFGEMGLDHELVETSEEDFVELTTGCLCCRLRDDLVLTLHDLLARRRREEVTAFEQIVIETTGLADPAPILQTLASDVALAETLKLANVVTTVDALLGLETLTRFSESARQVAVADKLVLTKTDLVDDDGQRLLSNVRKLNPWAPLHSAVNGRIAPSLLMGSTQEQVDPLRWLGQGVFDGVQLESAQQNGNDSGPGPHGSAIETFSIVRNRPLCAVTLTLLLQALSEHCGANLLRLKGIVKIEEDSEHPAVIHGVQHVFHPPTWLDHWPSSDRRSRLVFIVKTIQPTWVNALIETLDAEVRQLNNSQPNKGAIGR</sequence>
<keyword evidence="2" id="KW-0378">Hydrolase</keyword>
<dbReference type="CDD" id="cd03112">
    <property type="entry name" value="CobW-like"/>
    <property type="match status" value="1"/>
</dbReference>
<dbReference type="InterPro" id="IPR051316">
    <property type="entry name" value="Zinc-reg_GTPase_activator"/>
</dbReference>
<dbReference type="GO" id="GO:0005737">
    <property type="term" value="C:cytoplasm"/>
    <property type="evidence" value="ECO:0007669"/>
    <property type="project" value="TreeGrafter"/>
</dbReference>
<keyword evidence="3" id="KW-0143">Chaperone</keyword>
<organism evidence="7">
    <name type="scientific">marine metagenome</name>
    <dbReference type="NCBI Taxonomy" id="408172"/>
    <lineage>
        <taxon>unclassified sequences</taxon>
        <taxon>metagenomes</taxon>
        <taxon>ecological metagenomes</taxon>
    </lineage>
</organism>
<evidence type="ECO:0000259" key="6">
    <source>
        <dbReference type="SMART" id="SM00833"/>
    </source>
</evidence>
<accession>A0A381XHI4</accession>
<comment type="similarity">
    <text evidence="4">Belongs to the SIMIBI class G3E GTPase family. ZNG1 subfamily.</text>
</comment>
<evidence type="ECO:0000256" key="2">
    <source>
        <dbReference type="ARBA" id="ARBA00022801"/>
    </source>
</evidence>
<dbReference type="InterPro" id="IPR036627">
    <property type="entry name" value="CobW-likC_sf"/>
</dbReference>
<dbReference type="GO" id="GO:0016787">
    <property type="term" value="F:hydrolase activity"/>
    <property type="evidence" value="ECO:0007669"/>
    <property type="project" value="UniProtKB-KW"/>
</dbReference>
<dbReference type="AlphaFoldDB" id="A0A381XHI4"/>
<comment type="catalytic activity">
    <reaction evidence="5">
        <text>GTP + H2O = GDP + phosphate + H(+)</text>
        <dbReference type="Rhea" id="RHEA:19669"/>
        <dbReference type="ChEBI" id="CHEBI:15377"/>
        <dbReference type="ChEBI" id="CHEBI:15378"/>
        <dbReference type="ChEBI" id="CHEBI:37565"/>
        <dbReference type="ChEBI" id="CHEBI:43474"/>
        <dbReference type="ChEBI" id="CHEBI:58189"/>
    </reaction>
    <physiologicalReaction direction="left-to-right" evidence="5">
        <dbReference type="Rhea" id="RHEA:19670"/>
    </physiologicalReaction>
</comment>
<feature type="domain" description="CobW C-terminal" evidence="6">
    <location>
        <begin position="240"/>
        <end position="334"/>
    </location>
</feature>